<keyword evidence="2" id="KW-1133">Transmembrane helix</keyword>
<evidence type="ECO:0000313" key="5">
    <source>
        <dbReference type="Proteomes" id="UP000324351"/>
    </source>
</evidence>
<feature type="chain" id="PRO_5039070883" description="LPXTG cell wall anchor domain-containing protein" evidence="3">
    <location>
        <begin position="24"/>
        <end position="91"/>
    </location>
</feature>
<evidence type="ECO:0000313" key="4">
    <source>
        <dbReference type="EMBL" id="KAA1427545.1"/>
    </source>
</evidence>
<keyword evidence="3" id="KW-0732">Signal</keyword>
<feature type="region of interest" description="Disordered" evidence="1">
    <location>
        <begin position="33"/>
        <end position="52"/>
    </location>
</feature>
<proteinExistence type="predicted"/>
<protein>
    <recommendedName>
        <fullName evidence="6">LPXTG cell wall anchor domain-containing protein</fullName>
    </recommendedName>
</protein>
<reference evidence="4 5" key="2">
    <citation type="submission" date="2019-09" db="EMBL/GenBank/DDBJ databases">
        <authorList>
            <person name="Jin C."/>
        </authorList>
    </citation>
    <scope>NUCLEOTIDE SEQUENCE [LARGE SCALE GENOMIC DNA]</scope>
    <source>
        <strain evidence="4 5">BN140041</strain>
    </source>
</reference>
<evidence type="ECO:0000256" key="3">
    <source>
        <dbReference type="SAM" id="SignalP"/>
    </source>
</evidence>
<name>A0A5B1M2V1_9ACTN</name>
<evidence type="ECO:0000256" key="1">
    <source>
        <dbReference type="SAM" id="MobiDB-lite"/>
    </source>
</evidence>
<keyword evidence="2" id="KW-0472">Membrane</keyword>
<keyword evidence="2" id="KW-0812">Transmembrane</keyword>
<accession>A0A5B1M2V1</accession>
<evidence type="ECO:0008006" key="6">
    <source>
        <dbReference type="Google" id="ProtNLM"/>
    </source>
</evidence>
<dbReference type="RefSeq" id="WP_149749909.1">
    <property type="nucleotide sequence ID" value="NZ_VUJW01000003.1"/>
</dbReference>
<sequence>MRSIRHLLAVVLTALAASITVFTGGVAATADVRGDGASPDGDTAVVEPAERADDSASDRNVLLAIAGGSGVVILGALVVGAARVRRASGTL</sequence>
<dbReference type="Proteomes" id="UP000324351">
    <property type="component" value="Unassembled WGS sequence"/>
</dbReference>
<organism evidence="4 5">
    <name type="scientific">Nocardioides antri</name>
    <dbReference type="NCBI Taxonomy" id="2607659"/>
    <lineage>
        <taxon>Bacteria</taxon>
        <taxon>Bacillati</taxon>
        <taxon>Actinomycetota</taxon>
        <taxon>Actinomycetes</taxon>
        <taxon>Propionibacteriales</taxon>
        <taxon>Nocardioidaceae</taxon>
        <taxon>Nocardioides</taxon>
    </lineage>
</organism>
<keyword evidence="5" id="KW-1185">Reference proteome</keyword>
<comment type="caution">
    <text evidence="4">The sequence shown here is derived from an EMBL/GenBank/DDBJ whole genome shotgun (WGS) entry which is preliminary data.</text>
</comment>
<dbReference type="EMBL" id="VUJW01000003">
    <property type="protein sequence ID" value="KAA1427545.1"/>
    <property type="molecule type" value="Genomic_DNA"/>
</dbReference>
<reference evidence="4 5" key="1">
    <citation type="submission" date="2019-09" db="EMBL/GenBank/DDBJ databases">
        <title>Nocardioides panacisoli sp. nov., isolated from the soil of a ginseng field.</title>
        <authorList>
            <person name="Cho C."/>
        </authorList>
    </citation>
    <scope>NUCLEOTIDE SEQUENCE [LARGE SCALE GENOMIC DNA]</scope>
    <source>
        <strain evidence="4 5">BN140041</strain>
    </source>
</reference>
<feature type="transmembrane region" description="Helical" evidence="2">
    <location>
        <begin position="61"/>
        <end position="82"/>
    </location>
</feature>
<dbReference type="AlphaFoldDB" id="A0A5B1M2V1"/>
<gene>
    <name evidence="4" type="ORF">F0U47_08785</name>
</gene>
<feature type="signal peptide" evidence="3">
    <location>
        <begin position="1"/>
        <end position="23"/>
    </location>
</feature>
<evidence type="ECO:0000256" key="2">
    <source>
        <dbReference type="SAM" id="Phobius"/>
    </source>
</evidence>